<keyword evidence="2" id="KW-1185">Reference proteome</keyword>
<dbReference type="Proteomes" id="UP000886595">
    <property type="component" value="Unassembled WGS sequence"/>
</dbReference>
<protein>
    <submittedName>
        <fullName evidence="1">Uncharacterized protein</fullName>
    </submittedName>
</protein>
<dbReference type="EMBL" id="JAAMPC010000006">
    <property type="protein sequence ID" value="KAG2306965.1"/>
    <property type="molecule type" value="Genomic_DNA"/>
</dbReference>
<dbReference type="OrthoDB" id="10543277at2759"/>
<reference evidence="1 2" key="1">
    <citation type="submission" date="2020-02" db="EMBL/GenBank/DDBJ databases">
        <authorList>
            <person name="Ma Q."/>
            <person name="Huang Y."/>
            <person name="Song X."/>
            <person name="Pei D."/>
        </authorList>
    </citation>
    <scope>NUCLEOTIDE SEQUENCE [LARGE SCALE GENOMIC DNA]</scope>
    <source>
        <strain evidence="1">Sxm20200214</strain>
        <tissue evidence="1">Leaf</tissue>
    </source>
</reference>
<proteinExistence type="predicted"/>
<evidence type="ECO:0000313" key="1">
    <source>
        <dbReference type="EMBL" id="KAG2306965.1"/>
    </source>
</evidence>
<gene>
    <name evidence="1" type="ORF">Bca52824_026713</name>
</gene>
<evidence type="ECO:0000313" key="2">
    <source>
        <dbReference type="Proteomes" id="UP000886595"/>
    </source>
</evidence>
<sequence>MTLSFLFILFREDQFIDVAGNGVVAVLICSPESSLHHQAFLTSGSYLPAMESAMDSHHLFLLSAISNLNFKISIPNPLTLISLLQFFVGENLSFSVCASTQPISGVVFKPFVEVKKELDLVPSSPELSLA</sequence>
<comment type="caution">
    <text evidence="1">The sequence shown here is derived from an EMBL/GenBank/DDBJ whole genome shotgun (WGS) entry which is preliminary data.</text>
</comment>
<name>A0A8X7SI83_BRACI</name>
<dbReference type="AlphaFoldDB" id="A0A8X7SI83"/>
<accession>A0A8X7SI83</accession>
<organism evidence="1 2">
    <name type="scientific">Brassica carinata</name>
    <name type="common">Ethiopian mustard</name>
    <name type="synonym">Abyssinian cabbage</name>
    <dbReference type="NCBI Taxonomy" id="52824"/>
    <lineage>
        <taxon>Eukaryota</taxon>
        <taxon>Viridiplantae</taxon>
        <taxon>Streptophyta</taxon>
        <taxon>Embryophyta</taxon>
        <taxon>Tracheophyta</taxon>
        <taxon>Spermatophyta</taxon>
        <taxon>Magnoliopsida</taxon>
        <taxon>eudicotyledons</taxon>
        <taxon>Gunneridae</taxon>
        <taxon>Pentapetalae</taxon>
        <taxon>rosids</taxon>
        <taxon>malvids</taxon>
        <taxon>Brassicales</taxon>
        <taxon>Brassicaceae</taxon>
        <taxon>Brassiceae</taxon>
        <taxon>Brassica</taxon>
    </lineage>
</organism>